<protein>
    <recommendedName>
        <fullName evidence="1">60S ribosomal protein L7a</fullName>
    </recommendedName>
</protein>
<name>A0A8J6B8E8_GALPY</name>
<organism evidence="3 4">
    <name type="scientific">Galemys pyrenaicus</name>
    <name type="common">Iberian desman</name>
    <name type="synonym">Pyrenean desman</name>
    <dbReference type="NCBI Taxonomy" id="202257"/>
    <lineage>
        <taxon>Eukaryota</taxon>
        <taxon>Metazoa</taxon>
        <taxon>Chordata</taxon>
        <taxon>Craniata</taxon>
        <taxon>Vertebrata</taxon>
        <taxon>Euteleostomi</taxon>
        <taxon>Mammalia</taxon>
        <taxon>Eutheria</taxon>
        <taxon>Laurasiatheria</taxon>
        <taxon>Eulipotyphla</taxon>
        <taxon>Talpidae</taxon>
        <taxon>Galemys</taxon>
    </lineage>
</organism>
<dbReference type="AlphaFoldDB" id="A0A8J6B8E8"/>
<feature type="compositionally biased region" description="Basic and acidic residues" evidence="2">
    <location>
        <begin position="20"/>
        <end position="35"/>
    </location>
</feature>
<dbReference type="OrthoDB" id="29563at2759"/>
<comment type="function">
    <text evidence="1">Component of the ribosome.</text>
</comment>
<dbReference type="Proteomes" id="UP000700334">
    <property type="component" value="Unassembled WGS sequence"/>
</dbReference>
<dbReference type="EMBL" id="JAGFMF010011508">
    <property type="protein sequence ID" value="KAG8520789.1"/>
    <property type="molecule type" value="Genomic_DNA"/>
</dbReference>
<evidence type="ECO:0000313" key="3">
    <source>
        <dbReference type="EMBL" id="KAG8520789.1"/>
    </source>
</evidence>
<dbReference type="InterPro" id="IPR029064">
    <property type="entry name" value="Ribosomal_eL30-like_sf"/>
</dbReference>
<dbReference type="Gene3D" id="3.30.1330.30">
    <property type="match status" value="1"/>
</dbReference>
<sequence>MLKREKAKGQKGASAPATVRKQEAQKLEKPLFEKKPKNHWTGHPAQRDLSCCVTWPHDIHQQGSGVTLYVTESTSHREPAHPGLGLQTATQPLTLAHKYSRDHKRNSRDSWPRLRSCWPRGCSTKRPLVLQAEVNTVTTLVENKKAQLVVPARDLNPSS</sequence>
<gene>
    <name evidence="3" type="ORF">J0S82_011937</name>
</gene>
<reference evidence="3" key="1">
    <citation type="journal article" date="2021" name="Evol. Appl.">
        <title>The genome of the Pyrenean desman and the effects of bottlenecks and inbreeding on the genomic landscape of an endangered species.</title>
        <authorList>
            <person name="Escoda L."/>
            <person name="Castresana J."/>
        </authorList>
    </citation>
    <scope>NUCLEOTIDE SEQUENCE</scope>
    <source>
        <strain evidence="3">IBE-C5619</strain>
    </source>
</reference>
<dbReference type="PRINTS" id="PR00882">
    <property type="entry name" value="RIBOSOMALL7A"/>
</dbReference>
<evidence type="ECO:0000256" key="1">
    <source>
        <dbReference type="RuleBase" id="RU367042"/>
    </source>
</evidence>
<keyword evidence="4" id="KW-1185">Reference proteome</keyword>
<keyword evidence="1 3" id="KW-0689">Ribosomal protein</keyword>
<dbReference type="GO" id="GO:0022625">
    <property type="term" value="C:cytosolic large ribosomal subunit"/>
    <property type="evidence" value="ECO:0007669"/>
    <property type="project" value="UniProtKB-UniRule"/>
</dbReference>
<dbReference type="GO" id="GO:0003723">
    <property type="term" value="F:RNA binding"/>
    <property type="evidence" value="ECO:0007669"/>
    <property type="project" value="UniProtKB-UniRule"/>
</dbReference>
<dbReference type="InterPro" id="IPR001921">
    <property type="entry name" value="Ribosomal_eL8_euk"/>
</dbReference>
<proteinExistence type="inferred from homology"/>
<feature type="region of interest" description="Disordered" evidence="2">
    <location>
        <begin position="1"/>
        <end position="43"/>
    </location>
</feature>
<comment type="caution">
    <text evidence="3">The sequence shown here is derived from an EMBL/GenBank/DDBJ whole genome shotgun (WGS) entry which is preliminary data.</text>
</comment>
<accession>A0A8J6B8E8</accession>
<evidence type="ECO:0000256" key="2">
    <source>
        <dbReference type="SAM" id="MobiDB-lite"/>
    </source>
</evidence>
<comment type="similarity">
    <text evidence="1">Belongs to the eukaryotic ribosomal protein eL8 family.</text>
</comment>
<evidence type="ECO:0000313" key="4">
    <source>
        <dbReference type="Proteomes" id="UP000700334"/>
    </source>
</evidence>
<keyword evidence="1" id="KW-0687">Ribonucleoprotein</keyword>